<evidence type="ECO:0000259" key="4">
    <source>
        <dbReference type="Pfam" id="PF00294"/>
    </source>
</evidence>
<reference evidence="5" key="1">
    <citation type="submission" date="2024-04" db="EMBL/GenBank/DDBJ databases">
        <title>Mariniflexile litorale, isolated from the shallow sediments of the Sea of Japan.</title>
        <authorList>
            <person name="Romanenko L."/>
            <person name="Isaeva M."/>
        </authorList>
    </citation>
    <scope>NUCLEOTIDE SEQUENCE [LARGE SCALE GENOMIC DNA]</scope>
    <source>
        <strain evidence="5">KMM 9835</strain>
    </source>
</reference>
<dbReference type="AlphaFoldDB" id="A0AAU7EIE5"/>
<keyword evidence="2" id="KW-0808">Transferase</keyword>
<feature type="domain" description="Carbohydrate kinase PfkB" evidence="4">
    <location>
        <begin position="10"/>
        <end position="85"/>
    </location>
</feature>
<dbReference type="RefSeq" id="WP_308993922.1">
    <property type="nucleotide sequence ID" value="NZ_CP155618.1"/>
</dbReference>
<sequence length="93" mass="10161">MIKITCFGEVLWDVFPTHEKIGGAPLNVAIRLKSLDNDVSIISRIGADEKGEILIGFLKSNNINIQGVQVDSIYETGNVTVMLNDKGCVLLMI</sequence>
<protein>
    <submittedName>
        <fullName evidence="5">PfkB family carbohydrate kinase</fullName>
    </submittedName>
</protein>
<name>A0AAU7EIE5_9FLAO</name>
<dbReference type="GO" id="GO:0016301">
    <property type="term" value="F:kinase activity"/>
    <property type="evidence" value="ECO:0007669"/>
    <property type="project" value="UniProtKB-KW"/>
</dbReference>
<keyword evidence="3 5" id="KW-0418">Kinase</keyword>
<organism evidence="5 6">
    <name type="scientific">Mariniflexile litorale</name>
    <dbReference type="NCBI Taxonomy" id="3045158"/>
    <lineage>
        <taxon>Bacteria</taxon>
        <taxon>Pseudomonadati</taxon>
        <taxon>Bacteroidota</taxon>
        <taxon>Flavobacteriia</taxon>
        <taxon>Flavobacteriales</taxon>
        <taxon>Flavobacteriaceae</taxon>
        <taxon>Mariniflexile</taxon>
    </lineage>
</organism>
<dbReference type="InterPro" id="IPR029056">
    <property type="entry name" value="Ribokinase-like"/>
</dbReference>
<dbReference type="PANTHER" id="PTHR43085">
    <property type="entry name" value="HEXOKINASE FAMILY MEMBER"/>
    <property type="match status" value="1"/>
</dbReference>
<evidence type="ECO:0000313" key="5">
    <source>
        <dbReference type="EMBL" id="XBL14631.1"/>
    </source>
</evidence>
<dbReference type="PANTHER" id="PTHR43085:SF57">
    <property type="entry name" value="CARBOHYDRATE KINASE PFKB DOMAIN-CONTAINING PROTEIN"/>
    <property type="match status" value="1"/>
</dbReference>
<accession>A0AAU7EIE5</accession>
<evidence type="ECO:0000256" key="1">
    <source>
        <dbReference type="ARBA" id="ARBA00010688"/>
    </source>
</evidence>
<evidence type="ECO:0000313" key="6">
    <source>
        <dbReference type="Proteomes" id="UP001224325"/>
    </source>
</evidence>
<dbReference type="Pfam" id="PF00294">
    <property type="entry name" value="PfkB"/>
    <property type="match status" value="1"/>
</dbReference>
<dbReference type="KEGG" id="mlil:QLS71_001100"/>
<dbReference type="Gene3D" id="3.40.1190.20">
    <property type="match status" value="1"/>
</dbReference>
<dbReference type="InterPro" id="IPR050306">
    <property type="entry name" value="PfkB_Carbo_kinase"/>
</dbReference>
<dbReference type="EMBL" id="CP155618">
    <property type="protein sequence ID" value="XBL14631.1"/>
    <property type="molecule type" value="Genomic_DNA"/>
</dbReference>
<gene>
    <name evidence="5" type="ORF">QLS71_001100</name>
</gene>
<evidence type="ECO:0000256" key="2">
    <source>
        <dbReference type="ARBA" id="ARBA00022679"/>
    </source>
</evidence>
<dbReference type="Proteomes" id="UP001224325">
    <property type="component" value="Chromosome"/>
</dbReference>
<evidence type="ECO:0000256" key="3">
    <source>
        <dbReference type="ARBA" id="ARBA00022777"/>
    </source>
</evidence>
<comment type="similarity">
    <text evidence="1">Belongs to the carbohydrate kinase PfkB family.</text>
</comment>
<dbReference type="SUPFAM" id="SSF53613">
    <property type="entry name" value="Ribokinase-like"/>
    <property type="match status" value="1"/>
</dbReference>
<dbReference type="InterPro" id="IPR011611">
    <property type="entry name" value="PfkB_dom"/>
</dbReference>
<keyword evidence="6" id="KW-1185">Reference proteome</keyword>
<proteinExistence type="inferred from homology"/>